<evidence type="ECO:0000256" key="1">
    <source>
        <dbReference type="ARBA" id="ARBA00007151"/>
    </source>
</evidence>
<gene>
    <name evidence="5" type="ORF">CYME_CMT485C</name>
</gene>
<keyword evidence="6" id="KW-1185">Reference proteome</keyword>
<dbReference type="OMA" id="KWIIESA"/>
<organism evidence="5 6">
    <name type="scientific">Cyanidioschyzon merolae (strain NIES-3377 / 10D)</name>
    <name type="common">Unicellular red alga</name>
    <dbReference type="NCBI Taxonomy" id="280699"/>
    <lineage>
        <taxon>Eukaryota</taxon>
        <taxon>Rhodophyta</taxon>
        <taxon>Bangiophyceae</taxon>
        <taxon>Cyanidiales</taxon>
        <taxon>Cyanidiaceae</taxon>
        <taxon>Cyanidioschyzon</taxon>
    </lineage>
</organism>
<dbReference type="InterPro" id="IPR036823">
    <property type="entry name" value="Ribosomal_uS7_dom_sf"/>
</dbReference>
<evidence type="ECO:0000259" key="4">
    <source>
        <dbReference type="Pfam" id="PF00177"/>
    </source>
</evidence>
<comment type="similarity">
    <text evidence="1">Belongs to the universal ribosomal protein uS7 family.</text>
</comment>
<dbReference type="Gene3D" id="1.10.455.10">
    <property type="entry name" value="Ribosomal protein S7 domain"/>
    <property type="match status" value="1"/>
</dbReference>
<dbReference type="Pfam" id="PF00177">
    <property type="entry name" value="Ribosomal_S7"/>
    <property type="match status" value="1"/>
</dbReference>
<feature type="domain" description="Small ribosomal subunit protein uS7" evidence="4">
    <location>
        <begin position="7"/>
        <end position="138"/>
    </location>
</feature>
<proteinExistence type="inferred from homology"/>
<dbReference type="STRING" id="280699.M1VCX2"/>
<evidence type="ECO:0000256" key="2">
    <source>
        <dbReference type="ARBA" id="ARBA00022980"/>
    </source>
</evidence>
<dbReference type="Proteomes" id="UP000007014">
    <property type="component" value="Chromosome 20"/>
</dbReference>
<name>M1VCX2_CYAM1</name>
<dbReference type="OrthoDB" id="35139at2759"/>
<dbReference type="PANTHER" id="PTHR11205">
    <property type="entry name" value="RIBOSOMAL PROTEIN S7"/>
    <property type="match status" value="1"/>
</dbReference>
<dbReference type="Gramene" id="CMT485CT">
    <property type="protein sequence ID" value="CMT485CT"/>
    <property type="gene ID" value="CMT485C"/>
</dbReference>
<reference evidence="5 6" key="2">
    <citation type="journal article" date="2007" name="BMC Biol.">
        <title>A 100%-complete sequence reveals unusually simple genomic features in the hot-spring red alga Cyanidioschyzon merolae.</title>
        <authorList>
            <person name="Nozaki H."/>
            <person name="Takano H."/>
            <person name="Misumi O."/>
            <person name="Terasawa K."/>
            <person name="Matsuzaki M."/>
            <person name="Maruyama S."/>
            <person name="Nishida K."/>
            <person name="Yagisawa F."/>
            <person name="Yoshida Y."/>
            <person name="Fujiwara T."/>
            <person name="Takio S."/>
            <person name="Tamura K."/>
            <person name="Chung S.J."/>
            <person name="Nakamura S."/>
            <person name="Kuroiwa H."/>
            <person name="Tanaka K."/>
            <person name="Sato N."/>
            <person name="Kuroiwa T."/>
        </authorList>
    </citation>
    <scope>NUCLEOTIDE SEQUENCE [LARGE SCALE GENOMIC DNA]</scope>
    <source>
        <strain evidence="5 6">10D</strain>
    </source>
</reference>
<reference evidence="5 6" key="1">
    <citation type="journal article" date="2004" name="Nature">
        <title>Genome sequence of the ultrasmall unicellular red alga Cyanidioschyzon merolae 10D.</title>
        <authorList>
            <person name="Matsuzaki M."/>
            <person name="Misumi O."/>
            <person name="Shin-i T."/>
            <person name="Maruyama S."/>
            <person name="Takahara M."/>
            <person name="Miyagishima S."/>
            <person name="Mori T."/>
            <person name="Nishida K."/>
            <person name="Yagisawa F."/>
            <person name="Nishida K."/>
            <person name="Yoshida Y."/>
            <person name="Nishimura Y."/>
            <person name="Nakao S."/>
            <person name="Kobayashi T."/>
            <person name="Momoyama Y."/>
            <person name="Higashiyama T."/>
            <person name="Minoda A."/>
            <person name="Sano M."/>
            <person name="Nomoto H."/>
            <person name="Oishi K."/>
            <person name="Hayashi H."/>
            <person name="Ohta F."/>
            <person name="Nishizaka S."/>
            <person name="Haga S."/>
            <person name="Miura S."/>
            <person name="Morishita T."/>
            <person name="Kabeya Y."/>
            <person name="Terasawa K."/>
            <person name="Suzuki Y."/>
            <person name="Ishii Y."/>
            <person name="Asakawa S."/>
            <person name="Takano H."/>
            <person name="Ohta N."/>
            <person name="Kuroiwa H."/>
            <person name="Tanaka K."/>
            <person name="Shimizu N."/>
            <person name="Sugano S."/>
            <person name="Sato N."/>
            <person name="Nozaki H."/>
            <person name="Ogasawara N."/>
            <person name="Kohara Y."/>
            <person name="Kuroiwa T."/>
        </authorList>
    </citation>
    <scope>NUCLEOTIDE SEQUENCE [LARGE SCALE GENOMIC DNA]</scope>
    <source>
        <strain evidence="5 6">10D</strain>
    </source>
</reference>
<dbReference type="EMBL" id="AP006502">
    <property type="protein sequence ID" value="BAM83414.1"/>
    <property type="molecule type" value="Genomic_DNA"/>
</dbReference>
<dbReference type="AlphaFoldDB" id="M1VCX2"/>
<dbReference type="InterPro" id="IPR023798">
    <property type="entry name" value="Ribosomal_uS7_dom"/>
</dbReference>
<dbReference type="SUPFAM" id="SSF47973">
    <property type="entry name" value="Ribosomal protein S7"/>
    <property type="match status" value="1"/>
</dbReference>
<dbReference type="PIRSF" id="PIRSF002122">
    <property type="entry name" value="RPS7p_RPS7a_RPS5e_RPS7o"/>
    <property type="match status" value="1"/>
</dbReference>
<dbReference type="eggNOG" id="KOG3291">
    <property type="taxonomic scope" value="Eukaryota"/>
</dbReference>
<evidence type="ECO:0000256" key="3">
    <source>
        <dbReference type="ARBA" id="ARBA00023274"/>
    </source>
</evidence>
<evidence type="ECO:0000313" key="6">
    <source>
        <dbReference type="Proteomes" id="UP000007014"/>
    </source>
</evidence>
<dbReference type="CDD" id="cd00323">
    <property type="entry name" value="uS7"/>
    <property type="match status" value="1"/>
</dbReference>
<dbReference type="GeneID" id="16998115"/>
<protein>
    <submittedName>
        <fullName evidence="5">Mitochondrial ribosomal protein S7</fullName>
    </submittedName>
</protein>
<dbReference type="HOGENOM" id="CLU_072226_1_1_1"/>
<sequence length="144" mass="16516">MSLYTADSVLSKLVNILMRDGKKSTAQRIVDEAFWILKREYQVPDPASYAKEAIEQAKPVVELTRYRLSGRNLQVPSPLMPHRATALALRAIRDAVRSERRERGAAARLAAELVDIHRQQGVAWKRRQDLHKMAEANKMFTHLR</sequence>
<dbReference type="RefSeq" id="XP_005539450.1">
    <property type="nucleotide sequence ID" value="XM_005539393.1"/>
</dbReference>
<dbReference type="GO" id="GO:0005840">
    <property type="term" value="C:ribosome"/>
    <property type="evidence" value="ECO:0007669"/>
    <property type="project" value="UniProtKB-KW"/>
</dbReference>
<dbReference type="InterPro" id="IPR000235">
    <property type="entry name" value="Ribosomal_uS7"/>
</dbReference>
<keyword evidence="2 5" id="KW-0689">Ribosomal protein</keyword>
<dbReference type="KEGG" id="cme:CYME_CMT485C"/>
<dbReference type="GO" id="GO:0006412">
    <property type="term" value="P:translation"/>
    <property type="evidence" value="ECO:0007669"/>
    <property type="project" value="InterPro"/>
</dbReference>
<keyword evidence="3" id="KW-0687">Ribonucleoprotein</keyword>
<evidence type="ECO:0000313" key="5">
    <source>
        <dbReference type="EMBL" id="BAM83414.1"/>
    </source>
</evidence>
<dbReference type="GO" id="GO:1990904">
    <property type="term" value="C:ribonucleoprotein complex"/>
    <property type="evidence" value="ECO:0007669"/>
    <property type="project" value="UniProtKB-KW"/>
</dbReference>
<accession>M1VCX2</accession>